<evidence type="ECO:0000256" key="1">
    <source>
        <dbReference type="SAM" id="Phobius"/>
    </source>
</evidence>
<evidence type="ECO:0000313" key="2">
    <source>
        <dbReference type="EMBL" id="MRW90802.1"/>
    </source>
</evidence>
<accession>A0A6I2KZ47</accession>
<name>A0A6I2KZ47_9BURK</name>
<keyword evidence="1" id="KW-0812">Transmembrane</keyword>
<keyword evidence="1" id="KW-0472">Membrane</keyword>
<dbReference type="Proteomes" id="UP000433309">
    <property type="component" value="Unassembled WGS sequence"/>
</dbReference>
<proteinExistence type="predicted"/>
<dbReference type="GO" id="GO:0043683">
    <property type="term" value="P:type IV pilus assembly"/>
    <property type="evidence" value="ECO:0007669"/>
    <property type="project" value="InterPro"/>
</dbReference>
<dbReference type="EMBL" id="WKJK01000005">
    <property type="protein sequence ID" value="MRW90802.1"/>
    <property type="molecule type" value="Genomic_DNA"/>
</dbReference>
<dbReference type="Pfam" id="PF16074">
    <property type="entry name" value="PilW"/>
    <property type="match status" value="1"/>
</dbReference>
<feature type="transmembrane region" description="Helical" evidence="1">
    <location>
        <begin position="12"/>
        <end position="36"/>
    </location>
</feature>
<evidence type="ECO:0000313" key="3">
    <source>
        <dbReference type="Proteomes" id="UP000433309"/>
    </source>
</evidence>
<comment type="caution">
    <text evidence="2">The sequence shown here is derived from an EMBL/GenBank/DDBJ whole genome shotgun (WGS) entry which is preliminary data.</text>
</comment>
<reference evidence="2 3" key="1">
    <citation type="submission" date="2019-11" db="EMBL/GenBank/DDBJ databases">
        <title>Novel species isolated from a subtropical stream in China.</title>
        <authorList>
            <person name="Lu H."/>
        </authorList>
    </citation>
    <scope>NUCLEOTIDE SEQUENCE [LARGE SCALE GENOMIC DNA]</scope>
    <source>
        <strain evidence="2 3">FT80W</strain>
    </source>
</reference>
<dbReference type="InterPro" id="IPR032092">
    <property type="entry name" value="PilW"/>
</dbReference>
<keyword evidence="1" id="KW-1133">Transmembrane helix</keyword>
<organism evidence="2 3">
    <name type="scientific">Duganella guangzhouensis</name>
    <dbReference type="NCBI Taxonomy" id="2666084"/>
    <lineage>
        <taxon>Bacteria</taxon>
        <taxon>Pseudomonadati</taxon>
        <taxon>Pseudomonadota</taxon>
        <taxon>Betaproteobacteria</taxon>
        <taxon>Burkholderiales</taxon>
        <taxon>Oxalobacteraceae</taxon>
        <taxon>Telluria group</taxon>
        <taxon>Duganella</taxon>
    </lineage>
</organism>
<dbReference type="InterPro" id="IPR012902">
    <property type="entry name" value="N_methyl_site"/>
</dbReference>
<dbReference type="Pfam" id="PF07963">
    <property type="entry name" value="N_methyl"/>
    <property type="match status" value="1"/>
</dbReference>
<gene>
    <name evidence="2" type="ORF">GJ699_12455</name>
</gene>
<keyword evidence="3" id="KW-1185">Reference proteome</keyword>
<sequence>MNTLFKRRMGGFSLVELMVSVVIGLLALLFATRLVVRGETNKESAIGGSDSMQNGMLAMFQLSGDASIAGWGLNDRTVAGCATTFSDQRGYQLLTAKRDGVNITPLAAVVIQSNGANPDVISFNSGSSNAGVGSVLMNGDYNGESYIVGAVGSPYGYNSGDVLVVAPQSPDRPCTVVQMAGFNPASMHDAEILLQSGSDYRYNPAASMTQAYAKSVTFMYNLGQPDQLHFHTWSVSNGVLLLRATDLTGAEQAGVSVADNIVSIKAQYGFDTRVLTDYDPNPSGNGTSLVATANGGMQLGAWSASMIDADSDGSSGGLGDYQRIAAVRIAVVARSKTVQKPAPGASCTATTVMPTVFSTNVPSGVTAVPQQVNVAVSGDTVDWKCYTYRVFETIVPILNSQYRP</sequence>
<dbReference type="AlphaFoldDB" id="A0A6I2KZ47"/>
<protein>
    <submittedName>
        <fullName evidence="2">Pilus assembly protein PilW</fullName>
    </submittedName>
</protein>
<dbReference type="RefSeq" id="WP_154376597.1">
    <property type="nucleotide sequence ID" value="NZ_WKJK01000005.1"/>
</dbReference>